<dbReference type="HOGENOM" id="CLU_134978_0_0_10"/>
<feature type="transmembrane region" description="Helical" evidence="2">
    <location>
        <begin position="6"/>
        <end position="22"/>
    </location>
</feature>
<evidence type="ECO:0000313" key="4">
    <source>
        <dbReference type="Proteomes" id="UP000032229"/>
    </source>
</evidence>
<dbReference type="EMBL" id="CP007202">
    <property type="protein sequence ID" value="AJR04385.1"/>
    <property type="molecule type" value="Genomic_DNA"/>
</dbReference>
<evidence type="ECO:0000313" key="3">
    <source>
        <dbReference type="EMBL" id="AJR04385.1"/>
    </source>
</evidence>
<dbReference type="AlphaFoldDB" id="A0A0C5WNC4"/>
<gene>
    <name evidence="3" type="ORF">AW14_12735</name>
</gene>
<dbReference type="STRING" id="1454006.AW14_12735"/>
<sequence length="168" mass="18561">MKNLAYIVLGFVVGAVLTYYFCPREIEQESMTKIVKPKGVISIEKAKELNANWTIHRKPAVDSAAKKQGRNQDDRSTYWSLEDVENYLAYAQNAADSLGYKMTGLRVYLGVYGKNAGQTKKDLTTMFIVPTGNKKMSQASFIPIQSGKGDLPIDPLNDGDGNNGGYPQ</sequence>
<keyword evidence="2" id="KW-0812">Transmembrane</keyword>
<protein>
    <submittedName>
        <fullName evidence="3">Uncharacterized protein</fullName>
    </submittedName>
</protein>
<organism evidence="3 4">
    <name type="scientific">Siansivirga zeaxanthinifaciens CC-SAMT-1</name>
    <dbReference type="NCBI Taxonomy" id="1454006"/>
    <lineage>
        <taxon>Bacteria</taxon>
        <taxon>Pseudomonadati</taxon>
        <taxon>Bacteroidota</taxon>
        <taxon>Flavobacteriia</taxon>
        <taxon>Flavobacteriales</taxon>
        <taxon>Flavobacteriaceae</taxon>
        <taxon>Siansivirga</taxon>
    </lineage>
</organism>
<evidence type="ECO:0000256" key="2">
    <source>
        <dbReference type="SAM" id="Phobius"/>
    </source>
</evidence>
<accession>A0A0C5WNC4</accession>
<feature type="region of interest" description="Disordered" evidence="1">
    <location>
        <begin position="146"/>
        <end position="168"/>
    </location>
</feature>
<keyword evidence="4" id="KW-1185">Reference proteome</keyword>
<dbReference type="Proteomes" id="UP000032229">
    <property type="component" value="Chromosome"/>
</dbReference>
<keyword evidence="2" id="KW-0472">Membrane</keyword>
<reference evidence="3 4" key="1">
    <citation type="submission" date="2014-02" db="EMBL/GenBank/DDBJ databases">
        <authorList>
            <person name="Young C.-C."/>
            <person name="Hameed A."/>
            <person name="Huang H.-C."/>
            <person name="Shahina M."/>
        </authorList>
    </citation>
    <scope>NUCLEOTIDE SEQUENCE [LARGE SCALE GENOMIC DNA]</scope>
    <source>
        <strain evidence="3 4">CC-SAMT-1</strain>
    </source>
</reference>
<evidence type="ECO:0000256" key="1">
    <source>
        <dbReference type="SAM" id="MobiDB-lite"/>
    </source>
</evidence>
<dbReference type="KEGG" id="sze:AW14_12735"/>
<dbReference type="RefSeq" id="WP_044639101.1">
    <property type="nucleotide sequence ID" value="NZ_CP007202.1"/>
</dbReference>
<name>A0A0C5WNC4_9FLAO</name>
<dbReference type="OrthoDB" id="1440507at2"/>
<proteinExistence type="predicted"/>
<keyword evidence="2" id="KW-1133">Transmembrane helix</keyword>